<reference evidence="1" key="1">
    <citation type="journal article" date="2012" name="Nature">
        <title>The oyster genome reveals stress adaptation and complexity of shell formation.</title>
        <authorList>
            <person name="Zhang G."/>
            <person name="Fang X."/>
            <person name="Guo X."/>
            <person name="Li L."/>
            <person name="Luo R."/>
            <person name="Xu F."/>
            <person name="Yang P."/>
            <person name="Zhang L."/>
            <person name="Wang X."/>
            <person name="Qi H."/>
            <person name="Xiong Z."/>
            <person name="Que H."/>
            <person name="Xie Y."/>
            <person name="Holland P.W."/>
            <person name="Paps J."/>
            <person name="Zhu Y."/>
            <person name="Wu F."/>
            <person name="Chen Y."/>
            <person name="Wang J."/>
            <person name="Peng C."/>
            <person name="Meng J."/>
            <person name="Yang L."/>
            <person name="Liu J."/>
            <person name="Wen B."/>
            <person name="Zhang N."/>
            <person name="Huang Z."/>
            <person name="Zhu Q."/>
            <person name="Feng Y."/>
            <person name="Mount A."/>
            <person name="Hedgecock D."/>
            <person name="Xu Z."/>
            <person name="Liu Y."/>
            <person name="Domazet-Loso T."/>
            <person name="Du Y."/>
            <person name="Sun X."/>
            <person name="Zhang S."/>
            <person name="Liu B."/>
            <person name="Cheng P."/>
            <person name="Jiang X."/>
            <person name="Li J."/>
            <person name="Fan D."/>
            <person name="Wang W."/>
            <person name="Fu W."/>
            <person name="Wang T."/>
            <person name="Wang B."/>
            <person name="Zhang J."/>
            <person name="Peng Z."/>
            <person name="Li Y."/>
            <person name="Li N."/>
            <person name="Wang J."/>
            <person name="Chen M."/>
            <person name="He Y."/>
            <person name="Tan F."/>
            <person name="Song X."/>
            <person name="Zheng Q."/>
            <person name="Huang R."/>
            <person name="Yang H."/>
            <person name="Du X."/>
            <person name="Chen L."/>
            <person name="Yang M."/>
            <person name="Gaffney P.M."/>
            <person name="Wang S."/>
            <person name="Luo L."/>
            <person name="She Z."/>
            <person name="Ming Y."/>
            <person name="Huang W."/>
            <person name="Zhang S."/>
            <person name="Huang B."/>
            <person name="Zhang Y."/>
            <person name="Qu T."/>
            <person name="Ni P."/>
            <person name="Miao G."/>
            <person name="Wang J."/>
            <person name="Wang Q."/>
            <person name="Steinberg C.E."/>
            <person name="Wang H."/>
            <person name="Li N."/>
            <person name="Qian L."/>
            <person name="Zhang G."/>
            <person name="Li Y."/>
            <person name="Yang H."/>
            <person name="Liu X."/>
            <person name="Wang J."/>
            <person name="Yin Y."/>
            <person name="Wang J."/>
        </authorList>
    </citation>
    <scope>NUCLEOTIDE SEQUENCE [LARGE SCALE GENOMIC DNA]</scope>
    <source>
        <strain evidence="1">05x7-T-G4-1.051#20</strain>
    </source>
</reference>
<dbReference type="EnsemblMetazoa" id="G6070.3">
    <property type="protein sequence ID" value="G6070.3:cds"/>
    <property type="gene ID" value="G6070"/>
</dbReference>
<dbReference type="SUPFAM" id="SSF101898">
    <property type="entry name" value="NHL repeat"/>
    <property type="match status" value="1"/>
</dbReference>
<dbReference type="GO" id="GO:0000209">
    <property type="term" value="P:protein polyubiquitination"/>
    <property type="evidence" value="ECO:0007669"/>
    <property type="project" value="TreeGrafter"/>
</dbReference>
<dbReference type="InterPro" id="IPR050952">
    <property type="entry name" value="TRIM-NHL_E3_ligases"/>
</dbReference>
<keyword evidence="3" id="KW-1185">Reference proteome</keyword>
<dbReference type="Proteomes" id="UP000005408">
    <property type="component" value="Unassembled WGS sequence"/>
</dbReference>
<protein>
    <recommendedName>
        <fullName evidence="4">Tripartite motif-containing protein 2</fullName>
    </recommendedName>
</protein>
<evidence type="ECO:0000313" key="1">
    <source>
        <dbReference type="EMBL" id="EKC33717.1"/>
    </source>
</evidence>
<dbReference type="GO" id="GO:0008270">
    <property type="term" value="F:zinc ion binding"/>
    <property type="evidence" value="ECO:0007669"/>
    <property type="project" value="UniProtKB-KW"/>
</dbReference>
<dbReference type="PANTHER" id="PTHR24104:SF25">
    <property type="entry name" value="PROTEIN LIN-41"/>
    <property type="match status" value="1"/>
</dbReference>
<proteinExistence type="predicted"/>
<organism evidence="1">
    <name type="scientific">Magallana gigas</name>
    <name type="common">Pacific oyster</name>
    <name type="synonym">Crassostrea gigas</name>
    <dbReference type="NCBI Taxonomy" id="29159"/>
    <lineage>
        <taxon>Eukaryota</taxon>
        <taxon>Metazoa</taxon>
        <taxon>Spiralia</taxon>
        <taxon>Lophotrochozoa</taxon>
        <taxon>Mollusca</taxon>
        <taxon>Bivalvia</taxon>
        <taxon>Autobranchia</taxon>
        <taxon>Pteriomorphia</taxon>
        <taxon>Ostreida</taxon>
        <taxon>Ostreoidea</taxon>
        <taxon>Ostreidae</taxon>
        <taxon>Magallana</taxon>
    </lineage>
</organism>
<dbReference type="EnsemblMetazoa" id="G6070.4">
    <property type="protein sequence ID" value="G6070.4:cds"/>
    <property type="gene ID" value="G6070"/>
</dbReference>
<dbReference type="InterPro" id="IPR011042">
    <property type="entry name" value="6-blade_b-propeller_TolB-like"/>
</dbReference>
<dbReference type="EnsemblMetazoa" id="G6070.2">
    <property type="protein sequence ID" value="G6070.2:cds"/>
    <property type="gene ID" value="G6070"/>
</dbReference>
<dbReference type="OrthoDB" id="6093210at2759"/>
<dbReference type="EMBL" id="JH819141">
    <property type="protein sequence ID" value="EKC33717.1"/>
    <property type="molecule type" value="Genomic_DNA"/>
</dbReference>
<dbReference type="HOGENOM" id="CLU_612887_0_0_1"/>
<accession>K1QAK5</accession>
<dbReference type="GO" id="GO:0043161">
    <property type="term" value="P:proteasome-mediated ubiquitin-dependent protein catabolic process"/>
    <property type="evidence" value="ECO:0007669"/>
    <property type="project" value="TreeGrafter"/>
</dbReference>
<dbReference type="Gene3D" id="2.120.10.30">
    <property type="entry name" value="TolB, C-terminal domain"/>
    <property type="match status" value="1"/>
</dbReference>
<dbReference type="KEGG" id="crg:105322709"/>
<gene>
    <name evidence="1" type="ORF">CGI_10020747</name>
</gene>
<evidence type="ECO:0008006" key="4">
    <source>
        <dbReference type="Google" id="ProtNLM"/>
    </source>
</evidence>
<evidence type="ECO:0000313" key="2">
    <source>
        <dbReference type="EnsemblMetazoa" id="G6070.2:cds"/>
    </source>
</evidence>
<dbReference type="InterPro" id="IPR015943">
    <property type="entry name" value="WD40/YVTN_repeat-like_dom_sf"/>
</dbReference>
<evidence type="ECO:0000313" key="3">
    <source>
        <dbReference type="Proteomes" id="UP000005408"/>
    </source>
</evidence>
<dbReference type="Gene3D" id="2.130.10.10">
    <property type="entry name" value="YVTN repeat-like/Quinoprotein amine dehydrogenase"/>
    <property type="match status" value="1"/>
</dbReference>
<dbReference type="OMA" id="WNNDCIH"/>
<name>K1QAK5_MAGGI</name>
<dbReference type="AlphaFoldDB" id="K1QAK5"/>
<dbReference type="PANTHER" id="PTHR24104">
    <property type="entry name" value="E3 UBIQUITIN-PROTEIN LIGASE NHLRC1-RELATED"/>
    <property type="match status" value="1"/>
</dbReference>
<sequence length="447" mass="50420">MNYTQFLPLLELTLSETVEQKTRLRENVKIVNGDIIARAKALHDAVDLACEILLKFTGTTMCKEMKRLDTHEQDLMNIINRITVEDSEENICENLCETIQKNKRNTIHGKDGVLPEIHRLTEFQYVSVNFSVGQLLNDEFMKNLCGSIQMYHITPPSSILKNRRSTVPNIRLSLVAEFRCEGQSLPANVHAIAPISDTEAWVCCGWGSNEIELYDTSGEKKVSVKLDINVNDIVLTKNGDLLVSSYNGQTIKRVDQSLKVTTFAELSFFSRGMALTDDGCVYICGAERNGSSGPTTGDNRRNVIAKFSMDGTLVSELNISPHDAHRITMTADKNICFSDYENSNKRQIILMDDNGLELSRYAGPTHLDQDSPFYPLDLTCDHYGHIIVSDWNNDCVHLLNKNVGFVQFLVEEEEGMQNPNSLAIDREGRLWMGNATGLIRVYNYFSW</sequence>
<reference evidence="2" key="2">
    <citation type="submission" date="2022-08" db="UniProtKB">
        <authorList>
            <consortium name="EnsemblMetazoa"/>
        </authorList>
    </citation>
    <scope>IDENTIFICATION</scope>
    <source>
        <strain evidence="2">05x7-T-G4-1.051#20</strain>
    </source>
</reference>
<dbReference type="GO" id="GO:0061630">
    <property type="term" value="F:ubiquitin protein ligase activity"/>
    <property type="evidence" value="ECO:0007669"/>
    <property type="project" value="TreeGrafter"/>
</dbReference>